<evidence type="ECO:0000313" key="1">
    <source>
        <dbReference type="EMBL" id="UYL64944.1"/>
    </source>
</evidence>
<dbReference type="Gene3D" id="3.40.50.300">
    <property type="entry name" value="P-loop containing nucleotide triphosphate hydrolases"/>
    <property type="match status" value="1"/>
</dbReference>
<dbReference type="SUPFAM" id="SSF52540">
    <property type="entry name" value="P-loop containing nucleoside triphosphate hydrolases"/>
    <property type="match status" value="1"/>
</dbReference>
<gene>
    <name evidence="1" type="ORF">EJNHJLOP_00055</name>
</gene>
<proteinExistence type="predicted"/>
<protein>
    <submittedName>
        <fullName evidence="1">Uncharacterized protein</fullName>
    </submittedName>
</protein>
<keyword evidence="2" id="KW-1185">Reference proteome</keyword>
<reference evidence="1 2" key="1">
    <citation type="submission" date="2022-09" db="EMBL/GenBank/DDBJ databases">
        <title>Evolutionary Diversification of Methanotrophic Ca. Methanophagales (ANME-1) and Their Expansive Virome.</title>
        <authorList>
            <person name="Laso-Perez R."/>
            <person name="Wu F."/>
            <person name="Cremiere A."/>
            <person name="Speth D.R."/>
            <person name="Magyar J.S."/>
            <person name="Krupovic M."/>
            <person name="Orphan V.J."/>
        </authorList>
    </citation>
    <scope>NUCLEOTIDE SEQUENCE [LARGE SCALE GENOMIC DNA]</scope>
    <source>
        <strain evidence="1">PBV082</strain>
    </source>
</reference>
<accession>A0AA46TDR1</accession>
<organism evidence="1 2">
    <name type="scientific">Methanophagales virus PBV082</name>
    <dbReference type="NCBI Taxonomy" id="3071307"/>
    <lineage>
        <taxon>Viruses</taxon>
        <taxon>Viruses incertae sedis</taxon>
        <taxon>Itzamnaviridae</taxon>
        <taxon>Pletoitzamnavirus</taxon>
        <taxon>Pletoitzamnavirus pescaderoense</taxon>
    </lineage>
</organism>
<dbReference type="InterPro" id="IPR027417">
    <property type="entry name" value="P-loop_NTPase"/>
</dbReference>
<sequence>MKYVIMTLGTNGTGKSTLITSIAQSYGVQIRKRKPIHCSDVCCLVGKYTLNATRTYSGGIDVFANRDEVLSFISQAWNSDIDIVAFEGVVFVTFVLIKELMNLECKRRIIMFYLNNDDEELRRRFNQRTHFSPQLKAMKHVVNKRREHKRFFDKILKDYGERVVYHRELEMRSVKDIYDVMREVERITGIRMKEYVCELDRGLKQAKLF</sequence>
<evidence type="ECO:0000313" key="2">
    <source>
        <dbReference type="Proteomes" id="UP001156272"/>
    </source>
</evidence>
<name>A0AA46TDR1_9VIRU</name>
<dbReference type="Proteomes" id="UP001156272">
    <property type="component" value="Segment"/>
</dbReference>
<dbReference type="EMBL" id="OP413839">
    <property type="protein sequence ID" value="UYL64944.1"/>
    <property type="molecule type" value="Genomic_DNA"/>
</dbReference>